<evidence type="ECO:0000256" key="3">
    <source>
        <dbReference type="ARBA" id="ARBA00022475"/>
    </source>
</evidence>
<dbReference type="InterPro" id="IPR052029">
    <property type="entry name" value="PpiD_chaperone"/>
</dbReference>
<comment type="similarity">
    <text evidence="11">Belongs to the PpiD chaperone family.</text>
</comment>
<evidence type="ECO:0000256" key="4">
    <source>
        <dbReference type="ARBA" id="ARBA00022519"/>
    </source>
</evidence>
<evidence type="ECO:0000256" key="11">
    <source>
        <dbReference type="ARBA" id="ARBA00038408"/>
    </source>
</evidence>
<dbReference type="PANTHER" id="PTHR47529">
    <property type="entry name" value="PEPTIDYL-PROLYL CIS-TRANS ISOMERASE D"/>
    <property type="match status" value="1"/>
</dbReference>
<dbReference type="OrthoDB" id="9768393at2"/>
<dbReference type="GO" id="GO:0005886">
    <property type="term" value="C:plasma membrane"/>
    <property type="evidence" value="ECO:0007669"/>
    <property type="project" value="UniProtKB-SubCell"/>
</dbReference>
<dbReference type="PANTHER" id="PTHR47529:SF1">
    <property type="entry name" value="PERIPLASMIC CHAPERONE PPID"/>
    <property type="match status" value="1"/>
</dbReference>
<dbReference type="SUPFAM" id="SSF54534">
    <property type="entry name" value="FKBP-like"/>
    <property type="match status" value="1"/>
</dbReference>
<dbReference type="InterPro" id="IPR027304">
    <property type="entry name" value="Trigger_fact/SurA_dom_sf"/>
</dbReference>
<dbReference type="Pfam" id="PF13145">
    <property type="entry name" value="Rotamase_2"/>
    <property type="match status" value="1"/>
</dbReference>
<dbReference type="Gene3D" id="1.10.4030.10">
    <property type="entry name" value="Porin chaperone SurA, peptide-binding domain"/>
    <property type="match status" value="1"/>
</dbReference>
<evidence type="ECO:0000256" key="7">
    <source>
        <dbReference type="ARBA" id="ARBA00023136"/>
    </source>
</evidence>
<keyword evidence="17" id="KW-1185">Reference proteome</keyword>
<keyword evidence="5 14" id="KW-0812">Transmembrane</keyword>
<evidence type="ECO:0000256" key="6">
    <source>
        <dbReference type="ARBA" id="ARBA00022989"/>
    </source>
</evidence>
<dbReference type="InterPro" id="IPR046357">
    <property type="entry name" value="PPIase_dom_sf"/>
</dbReference>
<evidence type="ECO:0000256" key="9">
    <source>
        <dbReference type="ARBA" id="ARBA00030642"/>
    </source>
</evidence>
<evidence type="ECO:0000256" key="10">
    <source>
        <dbReference type="ARBA" id="ARBA00031484"/>
    </source>
</evidence>
<evidence type="ECO:0000256" key="13">
    <source>
        <dbReference type="ARBA" id="ARBA00042775"/>
    </source>
</evidence>
<feature type="domain" description="PpiC" evidence="15">
    <location>
        <begin position="243"/>
        <end position="362"/>
    </location>
</feature>
<dbReference type="STRING" id="1508389.SAMN05444003_0382"/>
<dbReference type="Pfam" id="PF13624">
    <property type="entry name" value="SurA_N_3"/>
    <property type="match status" value="1"/>
</dbReference>
<proteinExistence type="inferred from homology"/>
<keyword evidence="8" id="KW-0143">Chaperone</keyword>
<evidence type="ECO:0000256" key="5">
    <source>
        <dbReference type="ARBA" id="ARBA00022692"/>
    </source>
</evidence>
<dbReference type="RefSeq" id="WP_072898856.1">
    <property type="nucleotide sequence ID" value="NZ_FQXB01000001.1"/>
</dbReference>
<name>A0A1M5LMS6_9RHOB</name>
<evidence type="ECO:0000256" key="1">
    <source>
        <dbReference type="ARBA" id="ARBA00004382"/>
    </source>
</evidence>
<evidence type="ECO:0000256" key="12">
    <source>
        <dbReference type="ARBA" id="ARBA00040743"/>
    </source>
</evidence>
<dbReference type="SUPFAM" id="SSF109998">
    <property type="entry name" value="Triger factor/SurA peptide-binding domain-like"/>
    <property type="match status" value="1"/>
</dbReference>
<keyword evidence="3" id="KW-1003">Cell membrane</keyword>
<protein>
    <recommendedName>
        <fullName evidence="2">Parvulin-like PPIase</fullName>
    </recommendedName>
    <alternativeName>
        <fullName evidence="9">Peptidyl-prolyl cis-trans isomerase plp</fullName>
    </alternativeName>
    <alternativeName>
        <fullName evidence="12">Periplasmic chaperone PpiD</fullName>
    </alternativeName>
    <alternativeName>
        <fullName evidence="13">Periplasmic folding chaperone</fullName>
    </alternativeName>
    <alternativeName>
        <fullName evidence="10">Rotamase plp</fullName>
    </alternativeName>
</protein>
<keyword evidence="6 14" id="KW-1133">Transmembrane helix</keyword>
<evidence type="ECO:0000256" key="2">
    <source>
        <dbReference type="ARBA" id="ARBA00018370"/>
    </source>
</evidence>
<dbReference type="EMBL" id="FQXB01000001">
    <property type="protein sequence ID" value="SHG66348.1"/>
    <property type="molecule type" value="Genomic_DNA"/>
</dbReference>
<keyword evidence="16" id="KW-0413">Isomerase</keyword>
<comment type="subcellular location">
    <subcellularLocation>
        <location evidence="1">Cell inner membrane</location>
        <topology evidence="1">Single-pass type II membrane protein</topology>
        <orientation evidence="1">Periplasmic side</orientation>
    </subcellularLocation>
</comment>
<sequence>MAEQKKPRYFLWAIMILLCVGLLGFGTGGLGNNIRSIGSVGNKDLSVNAYQNALNQQIRAFEAQIGTRVSFPEAQSFGLVNAAQAQLISSRALDNEATEIGISVGDERVRQEVLRVPAFRGLDGNFDRETYRQALQRNGLTEADFETSIREDMARTLLQASVIGGVEAPDAYADALVQFIGEQRSFTWADVTEDDLTAPIPGPTDADLQTFYDENPELFTLPEAREITYTWLTPNMIQDSLSVDETALRELYDSRVEEYVRPERRLVERLAFVDPAAAEAAKQRIDAGELDFDALVAERGLDLADIDLGDVTIDDLGSAGEAVFGANPGDVVGPINSTIGPALFRMNAVLAAEEATFEDVRPQLEEELSADRARRVIDASSEGINDLLAGGATLEDLEAETDMELGTISVTPETRDGIAAYEAFRSAAATVEEGDFPVLDNLADGGIFSLRLDGVTPPTLQPFDDVRDEVTNAWNAQRKQQAIMERAEEIAATIEPLTDFTAIGLDAMVENNLTRRSFVEGTPPGFMVDVFEMDIATTRVIENTDGAIIVRLDGILPPDADDPAVAAEREQILASTAAGIAQDVFEAYGNEVQSRTDIQLDQNIINAIHAQFQ</sequence>
<keyword evidence="4" id="KW-0997">Cell inner membrane</keyword>
<dbReference type="AlphaFoldDB" id="A0A1M5LMS6"/>
<dbReference type="Gene3D" id="3.10.50.40">
    <property type="match status" value="1"/>
</dbReference>
<feature type="transmembrane region" description="Helical" evidence="14">
    <location>
        <begin position="9"/>
        <end position="30"/>
    </location>
</feature>
<evidence type="ECO:0000256" key="8">
    <source>
        <dbReference type="ARBA" id="ARBA00023186"/>
    </source>
</evidence>
<evidence type="ECO:0000259" key="15">
    <source>
        <dbReference type="Pfam" id="PF13145"/>
    </source>
</evidence>
<accession>A0A1M5LMS6</accession>
<dbReference type="Proteomes" id="UP000184074">
    <property type="component" value="Unassembled WGS sequence"/>
</dbReference>
<reference evidence="16 17" key="1">
    <citation type="submission" date="2016-11" db="EMBL/GenBank/DDBJ databases">
        <authorList>
            <person name="Jaros S."/>
            <person name="Januszkiewicz K."/>
            <person name="Wedrychowicz H."/>
        </authorList>
    </citation>
    <scope>NUCLEOTIDE SEQUENCE [LARGE SCALE GENOMIC DNA]</scope>
    <source>
        <strain evidence="16 17">DSM 28715</strain>
    </source>
</reference>
<evidence type="ECO:0000313" key="17">
    <source>
        <dbReference type="Proteomes" id="UP000184074"/>
    </source>
</evidence>
<organism evidence="16 17">
    <name type="scientific">Cognatiyoonia sediminum</name>
    <dbReference type="NCBI Taxonomy" id="1508389"/>
    <lineage>
        <taxon>Bacteria</taxon>
        <taxon>Pseudomonadati</taxon>
        <taxon>Pseudomonadota</taxon>
        <taxon>Alphaproteobacteria</taxon>
        <taxon>Rhodobacterales</taxon>
        <taxon>Paracoccaceae</taxon>
        <taxon>Cognatiyoonia</taxon>
    </lineage>
</organism>
<dbReference type="GO" id="GO:0003755">
    <property type="term" value="F:peptidyl-prolyl cis-trans isomerase activity"/>
    <property type="evidence" value="ECO:0007669"/>
    <property type="project" value="InterPro"/>
</dbReference>
<dbReference type="InterPro" id="IPR000297">
    <property type="entry name" value="PPIase_PpiC"/>
</dbReference>
<keyword evidence="7 14" id="KW-0472">Membrane</keyword>
<evidence type="ECO:0000313" key="16">
    <source>
        <dbReference type="EMBL" id="SHG66348.1"/>
    </source>
</evidence>
<gene>
    <name evidence="16" type="ORF">SAMN05444003_0382</name>
</gene>
<evidence type="ECO:0000256" key="14">
    <source>
        <dbReference type="SAM" id="Phobius"/>
    </source>
</evidence>